<name>K1YI57_9BACT</name>
<gene>
    <name evidence="2" type="ORF">ACD_80C00129G0009</name>
</gene>
<feature type="transmembrane region" description="Helical" evidence="1">
    <location>
        <begin position="37"/>
        <end position="57"/>
    </location>
</feature>
<comment type="caution">
    <text evidence="2">The sequence shown here is derived from an EMBL/GenBank/DDBJ whole genome shotgun (WGS) entry which is preliminary data.</text>
</comment>
<protein>
    <submittedName>
        <fullName evidence="2">Uncharacterized protein</fullName>
    </submittedName>
</protein>
<keyword evidence="1" id="KW-0812">Transmembrane</keyword>
<keyword evidence="1" id="KW-0472">Membrane</keyword>
<accession>K1YI57</accession>
<dbReference type="AlphaFoldDB" id="K1YI57"/>
<dbReference type="EMBL" id="AMFJ01036136">
    <property type="protein sequence ID" value="EKD25044.1"/>
    <property type="molecule type" value="Genomic_DNA"/>
</dbReference>
<evidence type="ECO:0000313" key="2">
    <source>
        <dbReference type="EMBL" id="EKD25044.1"/>
    </source>
</evidence>
<keyword evidence="1" id="KW-1133">Transmembrane helix</keyword>
<reference evidence="2" key="1">
    <citation type="journal article" date="2012" name="Science">
        <title>Fermentation, hydrogen, and sulfur metabolism in multiple uncultivated bacterial phyla.</title>
        <authorList>
            <person name="Wrighton K.C."/>
            <person name="Thomas B.C."/>
            <person name="Sharon I."/>
            <person name="Miller C.S."/>
            <person name="Castelle C.J."/>
            <person name="VerBerkmoes N.C."/>
            <person name="Wilkins M.J."/>
            <person name="Hettich R.L."/>
            <person name="Lipton M.S."/>
            <person name="Williams K.H."/>
            <person name="Long P.E."/>
            <person name="Banfield J.F."/>
        </authorList>
    </citation>
    <scope>NUCLEOTIDE SEQUENCE [LARGE SCALE GENOMIC DNA]</scope>
</reference>
<organism evidence="2">
    <name type="scientific">uncultured bacterium</name>
    <name type="common">gcode 4</name>
    <dbReference type="NCBI Taxonomy" id="1234023"/>
    <lineage>
        <taxon>Bacteria</taxon>
        <taxon>environmental samples</taxon>
    </lineage>
</organism>
<evidence type="ECO:0000256" key="1">
    <source>
        <dbReference type="SAM" id="Phobius"/>
    </source>
</evidence>
<proteinExistence type="predicted"/>
<sequence length="224" mass="25392">METNNQANFHPVNDDVPMTTGDENKISKHVTKHYRKYLFWIGTFCGFIVSLILRLSFGTSTTTISTIAGYETPTTIGNAALVIFDQMDAIAHEKDNFFHKKGGIYTFDDDTIFKKYDTIFHVLDNGYHRSFNADEKLKRADKLQRFFKMQDALFASTRYEDSSQDMLFKQLDAGFTQALTGINIKDFSGIDIRGLNIDEILNIDETPIETGKIITGTINTGVIK</sequence>